<dbReference type="KEGG" id="hir:HETIRDRAFT_468363"/>
<dbReference type="InterPro" id="IPR015943">
    <property type="entry name" value="WD40/YVTN_repeat-like_dom_sf"/>
</dbReference>
<dbReference type="SUPFAM" id="SSF50978">
    <property type="entry name" value="WD40 repeat-like"/>
    <property type="match status" value="1"/>
</dbReference>
<dbReference type="OrthoDB" id="63070at2759"/>
<protein>
    <submittedName>
        <fullName evidence="4">Uncharacterized protein</fullName>
    </submittedName>
</protein>
<dbReference type="SMART" id="SM00320">
    <property type="entry name" value="WD40"/>
    <property type="match status" value="6"/>
</dbReference>
<dbReference type="InterPro" id="IPR036322">
    <property type="entry name" value="WD40_repeat_dom_sf"/>
</dbReference>
<evidence type="ECO:0000256" key="1">
    <source>
        <dbReference type="ARBA" id="ARBA00022574"/>
    </source>
</evidence>
<proteinExistence type="predicted"/>
<dbReference type="InParanoid" id="W4KNV1"/>
<dbReference type="PANTHER" id="PTHR19847">
    <property type="entry name" value="DDB1- AND CUL4-ASSOCIATED FACTOR 11"/>
    <property type="match status" value="1"/>
</dbReference>
<dbReference type="InterPro" id="IPR020472">
    <property type="entry name" value="WD40_PAC1"/>
</dbReference>
<dbReference type="HOGENOM" id="CLU_014280_2_0_1"/>
<name>W4KNV1_HETIT</name>
<dbReference type="PRINTS" id="PR00320">
    <property type="entry name" value="GPROTEINBRPT"/>
</dbReference>
<dbReference type="Proteomes" id="UP000030671">
    <property type="component" value="Unassembled WGS sequence"/>
</dbReference>
<keyword evidence="1 3" id="KW-0853">WD repeat</keyword>
<dbReference type="eggNOG" id="KOG0266">
    <property type="taxonomic scope" value="Eukaryota"/>
</dbReference>
<keyword evidence="5" id="KW-1185">Reference proteome</keyword>
<evidence type="ECO:0000256" key="3">
    <source>
        <dbReference type="PROSITE-ProRule" id="PRU00221"/>
    </source>
</evidence>
<sequence>MSGEFGRVQRKIDTQRKRDNVAKALLARRSRLRRTYREDITSTLVPNTNGTVVASYDHNIYSGQFSNDSMFYYTCCQDFRLHVYDTTAPPIKPPPRSAPLRGRHGFVPPEHETTMKVIKTIDGHPGRWTITDSHLSPDNERIIYSSITPTVYMTTTTDSSTVQTPIRLSDRDRQRWGEESFGIYSCRFSADGNEVIAGGSGMIFVYDLLADRRTVKINAHADDVNSCCWADTASGNVLISASDDTFLKVWDRRSLGTSKRPSGVLIGHTEGITNVSAKGDGRYIISNGKDQALRLWDLRKMCTNEEYENVRHVTYGIPGYDYRYRHYPKPKVLAHPKDCSVMTYRGHTVLSTLIRCHFSPAETTGGQYLYSGSADGRIHIWSLDGRVVQVLDRSRTLPITFDPSAPEPDQTSGTRAEVCVRDVSWHSREPVILSAGWESGTMGSRSSVARHEWKGLTKMAPGRLEDYLERQRLQSGEVPQLQRMRIPGSFDEQDEV</sequence>
<dbReference type="InterPro" id="IPR051859">
    <property type="entry name" value="DCAF"/>
</dbReference>
<dbReference type="EMBL" id="KI925454">
    <property type="protein sequence ID" value="ETW86726.1"/>
    <property type="molecule type" value="Genomic_DNA"/>
</dbReference>
<dbReference type="InterPro" id="IPR001680">
    <property type="entry name" value="WD40_rpt"/>
</dbReference>
<evidence type="ECO:0000313" key="4">
    <source>
        <dbReference type="EMBL" id="ETW86726.1"/>
    </source>
</evidence>
<dbReference type="AlphaFoldDB" id="W4KNV1"/>
<dbReference type="RefSeq" id="XP_009540721.1">
    <property type="nucleotide sequence ID" value="XM_009542426.1"/>
</dbReference>
<dbReference type="GeneID" id="20677230"/>
<feature type="repeat" description="WD" evidence="3">
    <location>
        <begin position="217"/>
        <end position="251"/>
    </location>
</feature>
<evidence type="ECO:0000313" key="5">
    <source>
        <dbReference type="Proteomes" id="UP000030671"/>
    </source>
</evidence>
<dbReference type="STRING" id="747525.W4KNV1"/>
<dbReference type="PANTHER" id="PTHR19847:SF7">
    <property type="entry name" value="DDB1- AND CUL4-ASSOCIATED FACTOR 11"/>
    <property type="match status" value="1"/>
</dbReference>
<dbReference type="Gene3D" id="2.130.10.10">
    <property type="entry name" value="YVTN repeat-like/Quinoprotein amine dehydrogenase"/>
    <property type="match status" value="2"/>
</dbReference>
<dbReference type="GO" id="GO:0080008">
    <property type="term" value="C:Cul4-RING E3 ubiquitin ligase complex"/>
    <property type="evidence" value="ECO:0007669"/>
    <property type="project" value="TreeGrafter"/>
</dbReference>
<accession>W4KNV1</accession>
<organism evidence="4 5">
    <name type="scientific">Heterobasidion irregulare (strain TC 32-1)</name>
    <dbReference type="NCBI Taxonomy" id="747525"/>
    <lineage>
        <taxon>Eukaryota</taxon>
        <taxon>Fungi</taxon>
        <taxon>Dikarya</taxon>
        <taxon>Basidiomycota</taxon>
        <taxon>Agaricomycotina</taxon>
        <taxon>Agaricomycetes</taxon>
        <taxon>Russulales</taxon>
        <taxon>Bondarzewiaceae</taxon>
        <taxon>Heterobasidion</taxon>
        <taxon>Heterobasidion annosum species complex</taxon>
    </lineage>
</organism>
<reference evidence="4 5" key="1">
    <citation type="journal article" date="2012" name="New Phytol.">
        <title>Insight into trade-off between wood decay and parasitism from the genome of a fungal forest pathogen.</title>
        <authorList>
            <person name="Olson A."/>
            <person name="Aerts A."/>
            <person name="Asiegbu F."/>
            <person name="Belbahri L."/>
            <person name="Bouzid O."/>
            <person name="Broberg A."/>
            <person name="Canback B."/>
            <person name="Coutinho P.M."/>
            <person name="Cullen D."/>
            <person name="Dalman K."/>
            <person name="Deflorio G."/>
            <person name="van Diepen L.T."/>
            <person name="Dunand C."/>
            <person name="Duplessis S."/>
            <person name="Durling M."/>
            <person name="Gonthier P."/>
            <person name="Grimwood J."/>
            <person name="Fossdal C.G."/>
            <person name="Hansson D."/>
            <person name="Henrissat B."/>
            <person name="Hietala A."/>
            <person name="Himmelstrand K."/>
            <person name="Hoffmeister D."/>
            <person name="Hogberg N."/>
            <person name="James T.Y."/>
            <person name="Karlsson M."/>
            <person name="Kohler A."/>
            <person name="Kues U."/>
            <person name="Lee Y.H."/>
            <person name="Lin Y.C."/>
            <person name="Lind M."/>
            <person name="Lindquist E."/>
            <person name="Lombard V."/>
            <person name="Lucas S."/>
            <person name="Lunden K."/>
            <person name="Morin E."/>
            <person name="Murat C."/>
            <person name="Park J."/>
            <person name="Raffaello T."/>
            <person name="Rouze P."/>
            <person name="Salamov A."/>
            <person name="Schmutz J."/>
            <person name="Solheim H."/>
            <person name="Stahlberg J."/>
            <person name="Velez H."/>
            <person name="de Vries R.P."/>
            <person name="Wiebenga A."/>
            <person name="Woodward S."/>
            <person name="Yakovlev I."/>
            <person name="Garbelotto M."/>
            <person name="Martin F."/>
            <person name="Grigoriev I.V."/>
            <person name="Stenlid J."/>
        </authorList>
    </citation>
    <scope>NUCLEOTIDE SEQUENCE [LARGE SCALE GENOMIC DNA]</scope>
    <source>
        <strain evidence="4 5">TC 32-1</strain>
    </source>
</reference>
<evidence type="ECO:0000256" key="2">
    <source>
        <dbReference type="ARBA" id="ARBA00022737"/>
    </source>
</evidence>
<dbReference type="Pfam" id="PF00400">
    <property type="entry name" value="WD40"/>
    <property type="match status" value="4"/>
</dbReference>
<feature type="repeat" description="WD" evidence="3">
    <location>
        <begin position="265"/>
        <end position="299"/>
    </location>
</feature>
<dbReference type="PROSITE" id="PS50294">
    <property type="entry name" value="WD_REPEATS_REGION"/>
    <property type="match status" value="2"/>
</dbReference>
<dbReference type="GO" id="GO:0043161">
    <property type="term" value="P:proteasome-mediated ubiquitin-dependent protein catabolic process"/>
    <property type="evidence" value="ECO:0007669"/>
    <property type="project" value="TreeGrafter"/>
</dbReference>
<keyword evidence="2" id="KW-0677">Repeat</keyword>
<dbReference type="PROSITE" id="PS50082">
    <property type="entry name" value="WD_REPEATS_2"/>
    <property type="match status" value="2"/>
</dbReference>
<gene>
    <name evidence="4" type="ORF">HETIRDRAFT_468363</name>
</gene>